<protein>
    <submittedName>
        <fullName evidence="1">Uncharacterized protein</fullName>
    </submittedName>
</protein>
<sequence>MQHHFVVQVK</sequence>
<accession>A0A0E9RE38</accession>
<evidence type="ECO:0000313" key="1">
    <source>
        <dbReference type="EMBL" id="JAH26608.1"/>
    </source>
</evidence>
<dbReference type="EMBL" id="GBXM01081969">
    <property type="protein sequence ID" value="JAH26608.1"/>
    <property type="molecule type" value="Transcribed_RNA"/>
</dbReference>
<reference evidence="1" key="2">
    <citation type="journal article" date="2015" name="Fish Shellfish Immunol.">
        <title>Early steps in the European eel (Anguilla anguilla)-Vibrio vulnificus interaction in the gills: Role of the RtxA13 toxin.</title>
        <authorList>
            <person name="Callol A."/>
            <person name="Pajuelo D."/>
            <person name="Ebbesson L."/>
            <person name="Teles M."/>
            <person name="MacKenzie S."/>
            <person name="Amaro C."/>
        </authorList>
    </citation>
    <scope>NUCLEOTIDE SEQUENCE</scope>
</reference>
<name>A0A0E9RE38_ANGAN</name>
<reference evidence="1" key="1">
    <citation type="submission" date="2014-11" db="EMBL/GenBank/DDBJ databases">
        <authorList>
            <person name="Amaro Gonzalez C."/>
        </authorList>
    </citation>
    <scope>NUCLEOTIDE SEQUENCE</scope>
</reference>
<proteinExistence type="predicted"/>
<organism evidence="1">
    <name type="scientific">Anguilla anguilla</name>
    <name type="common">European freshwater eel</name>
    <name type="synonym">Muraena anguilla</name>
    <dbReference type="NCBI Taxonomy" id="7936"/>
    <lineage>
        <taxon>Eukaryota</taxon>
        <taxon>Metazoa</taxon>
        <taxon>Chordata</taxon>
        <taxon>Craniata</taxon>
        <taxon>Vertebrata</taxon>
        <taxon>Euteleostomi</taxon>
        <taxon>Actinopterygii</taxon>
        <taxon>Neopterygii</taxon>
        <taxon>Teleostei</taxon>
        <taxon>Anguilliformes</taxon>
        <taxon>Anguillidae</taxon>
        <taxon>Anguilla</taxon>
    </lineage>
</organism>